<evidence type="ECO:0000256" key="3">
    <source>
        <dbReference type="ARBA" id="ARBA00023235"/>
    </source>
</evidence>
<dbReference type="EMBL" id="JACNIG010000183">
    <property type="protein sequence ID" value="MBC8431837.1"/>
    <property type="molecule type" value="Genomic_DNA"/>
</dbReference>
<dbReference type="Pfam" id="PF00160">
    <property type="entry name" value="Pro_isomerase"/>
    <property type="match status" value="1"/>
</dbReference>
<feature type="domain" description="PPIase cyclophilin-type" evidence="5">
    <location>
        <begin position="36"/>
        <end position="275"/>
    </location>
</feature>
<dbReference type="InterPro" id="IPR044666">
    <property type="entry name" value="Cyclophilin_A-like"/>
</dbReference>
<comment type="catalytic activity">
    <reaction evidence="4">
        <text>[protein]-peptidylproline (omega=180) = [protein]-peptidylproline (omega=0)</text>
        <dbReference type="Rhea" id="RHEA:16237"/>
        <dbReference type="Rhea" id="RHEA-COMP:10747"/>
        <dbReference type="Rhea" id="RHEA-COMP:10748"/>
        <dbReference type="ChEBI" id="CHEBI:83833"/>
        <dbReference type="ChEBI" id="CHEBI:83834"/>
        <dbReference type="EC" id="5.2.1.8"/>
    </reaction>
</comment>
<dbReference type="PANTHER" id="PTHR45625:SF4">
    <property type="entry name" value="PEPTIDYLPROLYL ISOMERASE DOMAIN AND WD REPEAT-CONTAINING PROTEIN 1"/>
    <property type="match status" value="1"/>
</dbReference>
<dbReference type="GO" id="GO:0006457">
    <property type="term" value="P:protein folding"/>
    <property type="evidence" value="ECO:0007669"/>
    <property type="project" value="InterPro"/>
</dbReference>
<evidence type="ECO:0000259" key="5">
    <source>
        <dbReference type="PROSITE" id="PS50072"/>
    </source>
</evidence>
<protein>
    <recommendedName>
        <fullName evidence="4">Peptidyl-prolyl cis-trans isomerase</fullName>
        <shortName evidence="4">PPIase</shortName>
        <ecNumber evidence="4">5.2.1.8</ecNumber>
    </recommendedName>
</protein>
<dbReference type="PRINTS" id="PR00153">
    <property type="entry name" value="CSAPPISMRASE"/>
</dbReference>
<dbReference type="Proteomes" id="UP000605201">
    <property type="component" value="Unassembled WGS sequence"/>
</dbReference>
<evidence type="ECO:0000256" key="2">
    <source>
        <dbReference type="ARBA" id="ARBA00023110"/>
    </source>
</evidence>
<reference evidence="6 7" key="1">
    <citation type="submission" date="2020-08" db="EMBL/GenBank/DDBJ databases">
        <title>Bridging the membrane lipid divide: bacteria of the FCB group superphylum have the potential to synthesize archaeal ether lipids.</title>
        <authorList>
            <person name="Villanueva L."/>
            <person name="Von Meijenfeldt F.A.B."/>
            <person name="Westbye A.B."/>
            <person name="Yadav S."/>
            <person name="Hopmans E.C."/>
            <person name="Dutilh B.E."/>
            <person name="Sinninghe Damste J.S."/>
        </authorList>
    </citation>
    <scope>NUCLEOTIDE SEQUENCE [LARGE SCALE GENOMIC DNA]</scope>
    <source>
        <strain evidence="6">NIOZ-UU17</strain>
    </source>
</reference>
<sequence>MKKTTIVLGVILLVISVDVGWAGKLVQKDNPVYVIQTNLGSIEVELFQNDAPETVANFIGLAEGTKEFKDAATGKKVKRPFYDGLIFHRVIKDFMIQGGCPLGSGTGGPGYKFDDEIDAKALGLDKLKATDPKNGPHPFLMIRNQKDFQRNVIMPLFQKMNIKSQKELDKRRDEFEARLSALTIKEVYENMGYAYTEKGSPHSPARGSLAMANAGPNTNGSQFFINMVDTDWLTGKHTVFGRVVEGMDVVDKIGAVQVGSGGQPVEDVKIISIRRKQTE</sequence>
<comment type="caution">
    <text evidence="6">The sequence shown here is derived from an EMBL/GenBank/DDBJ whole genome shotgun (WGS) entry which is preliminary data.</text>
</comment>
<evidence type="ECO:0000256" key="4">
    <source>
        <dbReference type="RuleBase" id="RU363019"/>
    </source>
</evidence>
<proteinExistence type="inferred from homology"/>
<dbReference type="PROSITE" id="PS00170">
    <property type="entry name" value="CSA_PPIASE_1"/>
    <property type="match status" value="1"/>
</dbReference>
<dbReference type="SUPFAM" id="SSF50891">
    <property type="entry name" value="Cyclophilin-like"/>
    <property type="match status" value="1"/>
</dbReference>
<dbReference type="GO" id="GO:0003755">
    <property type="term" value="F:peptidyl-prolyl cis-trans isomerase activity"/>
    <property type="evidence" value="ECO:0007669"/>
    <property type="project" value="UniProtKB-UniRule"/>
</dbReference>
<evidence type="ECO:0000313" key="7">
    <source>
        <dbReference type="Proteomes" id="UP000605201"/>
    </source>
</evidence>
<evidence type="ECO:0000313" key="6">
    <source>
        <dbReference type="EMBL" id="MBC8431837.1"/>
    </source>
</evidence>
<accession>A0A8J6P282</accession>
<dbReference type="CDD" id="cd00317">
    <property type="entry name" value="cyclophilin"/>
    <property type="match status" value="1"/>
</dbReference>
<organism evidence="6 7">
    <name type="scientific">Candidatus Desulfatibia vada</name>
    <dbReference type="NCBI Taxonomy" id="2841696"/>
    <lineage>
        <taxon>Bacteria</taxon>
        <taxon>Pseudomonadati</taxon>
        <taxon>Thermodesulfobacteriota</taxon>
        <taxon>Desulfobacteria</taxon>
        <taxon>Desulfobacterales</taxon>
        <taxon>Desulfobacterales incertae sedis</taxon>
        <taxon>Candidatus Desulfatibia</taxon>
    </lineage>
</organism>
<dbReference type="InterPro" id="IPR002130">
    <property type="entry name" value="Cyclophilin-type_PPIase_dom"/>
</dbReference>
<keyword evidence="3 4" id="KW-0413">Isomerase</keyword>
<gene>
    <name evidence="6" type="ORF">H8D96_07940</name>
</gene>
<dbReference type="Gene3D" id="2.40.100.10">
    <property type="entry name" value="Cyclophilin-like"/>
    <property type="match status" value="1"/>
</dbReference>
<name>A0A8J6P282_9BACT</name>
<dbReference type="EC" id="5.2.1.8" evidence="4"/>
<dbReference type="PANTHER" id="PTHR45625">
    <property type="entry name" value="PEPTIDYL-PROLYL CIS-TRANS ISOMERASE-RELATED"/>
    <property type="match status" value="1"/>
</dbReference>
<dbReference type="InterPro" id="IPR020892">
    <property type="entry name" value="Cyclophilin-type_PPIase_CS"/>
</dbReference>
<dbReference type="InterPro" id="IPR029000">
    <property type="entry name" value="Cyclophilin-like_dom_sf"/>
</dbReference>
<evidence type="ECO:0000256" key="1">
    <source>
        <dbReference type="ARBA" id="ARBA00007365"/>
    </source>
</evidence>
<comment type="function">
    <text evidence="4">PPIases accelerate the folding of proteins. It catalyzes the cis-trans isomerization of proline imidic peptide bonds in oligopeptides.</text>
</comment>
<dbReference type="PROSITE" id="PS50072">
    <property type="entry name" value="CSA_PPIASE_2"/>
    <property type="match status" value="1"/>
</dbReference>
<keyword evidence="2 4" id="KW-0697">Rotamase</keyword>
<dbReference type="AlphaFoldDB" id="A0A8J6P282"/>
<comment type="similarity">
    <text evidence="1 4">Belongs to the cyclophilin-type PPIase family.</text>
</comment>